<dbReference type="Gene3D" id="1.20.1050.40">
    <property type="entry name" value="Endopeptidase. Chain P, domain 1"/>
    <property type="match status" value="1"/>
</dbReference>
<dbReference type="InterPro" id="IPR045090">
    <property type="entry name" value="Pept_M3A_M3B"/>
</dbReference>
<comment type="similarity">
    <text evidence="2 9">Belongs to the peptidase M3 family.</text>
</comment>
<feature type="domain" description="Peptidase M3A/M3B catalytic" evidence="10">
    <location>
        <begin position="227"/>
        <end position="668"/>
    </location>
</feature>
<dbReference type="Pfam" id="PF01432">
    <property type="entry name" value="Peptidase_M3"/>
    <property type="match status" value="1"/>
</dbReference>
<evidence type="ECO:0000256" key="6">
    <source>
        <dbReference type="ARBA" id="ARBA00022801"/>
    </source>
</evidence>
<keyword evidence="6 9" id="KW-0378">Hydrolase</keyword>
<proteinExistence type="inferred from homology"/>
<dbReference type="GO" id="GO:0006508">
    <property type="term" value="P:proteolysis"/>
    <property type="evidence" value="ECO:0007669"/>
    <property type="project" value="UniProtKB-KW"/>
</dbReference>
<dbReference type="PANTHER" id="PTHR11804:SF84">
    <property type="entry name" value="SACCHAROLYSIN"/>
    <property type="match status" value="1"/>
</dbReference>
<keyword evidence="4 9" id="KW-0645">Protease</keyword>
<dbReference type="GO" id="GO:0046872">
    <property type="term" value="F:metal ion binding"/>
    <property type="evidence" value="ECO:0007669"/>
    <property type="project" value="UniProtKB-UniRule"/>
</dbReference>
<dbReference type="InterPro" id="IPR024077">
    <property type="entry name" value="Neurolysin/TOP_dom2"/>
</dbReference>
<dbReference type="CDD" id="cd06455">
    <property type="entry name" value="M3A_TOP"/>
    <property type="match status" value="1"/>
</dbReference>
<evidence type="ECO:0000256" key="8">
    <source>
        <dbReference type="ARBA" id="ARBA00023049"/>
    </source>
</evidence>
<protein>
    <submittedName>
        <fullName evidence="11">Thimet oligopeptidase</fullName>
    </submittedName>
</protein>
<keyword evidence="8 9" id="KW-0482">Metalloprotease</keyword>
<evidence type="ECO:0000256" key="3">
    <source>
        <dbReference type="ARBA" id="ARBA00022490"/>
    </source>
</evidence>
<dbReference type="Gene3D" id="3.40.390.10">
    <property type="entry name" value="Collagenase (Catalytic Domain)"/>
    <property type="match status" value="1"/>
</dbReference>
<dbReference type="SUPFAM" id="SSF55486">
    <property type="entry name" value="Metalloproteases ('zincins'), catalytic domain"/>
    <property type="match status" value="1"/>
</dbReference>
<keyword evidence="5 9" id="KW-0479">Metal-binding</keyword>
<dbReference type="EMBL" id="LSSN01000723">
    <property type="protein sequence ID" value="OMJ22604.1"/>
    <property type="molecule type" value="Genomic_DNA"/>
</dbReference>
<sequence length="670" mass="77360">MTSRSTHPDPASNLPNFNISIEDINTKADELIAKGKAVHDQVASVSLDDISFDKVIVPLATYENESMVDYSTVTFLQHVSTDKNIRDASMEAEKKLEEFHIESQMRRDVYKVIKALFQSKEKWVDRCSEDKRLLEKTERSYRRNGLDLPDEGLKKLMEIKKKMSELTIKFGRNISEGDAEVLFTLEELDGLPEDFINSKKKVTVDGVEKYTVTTKYPDLFAVLGMANRELTRKTLLMAEERRCKENIDILTETVKLRLQSAKVLSYKTHAEYVLELKMAKEVGKFEKNLQSLLEPLAEKEIESLLEVKKENKFLISSSENIFSWDSKYYFRILKERLYNVDDEEVKQYFSISQVTTGLLETYQKMLGLTFTQVDNSTGWHKDATLYTVVDTKTKDFVGHFWMDLHPREGKYNHAACWSLRPGFERADGTREYPISGIVANFSEPTAKKPSLLKHNEVVTFFHEFGHVMHNICSKTKWSRLHGTNVETDFVEAPSQMLENWCWQPEVLQNFGKHYLTGEPIPEQLVHQLIKTKNLGAGLFNLRQIFFGLFDMAIHNTESEDIDINEIYSTLRKEICKIDVGEEKTWPAATFGHMMGGYDSGYYGYMWSDVFSADMFYSRFYKQGLFNEKSGIDYRNEILLPGGSRDAMESLVAFLGREPEMEPFLRSIGMK</sequence>
<keyword evidence="3" id="KW-0963">Cytoplasm</keyword>
<comment type="subcellular location">
    <subcellularLocation>
        <location evidence="1">Cytoplasm</location>
    </subcellularLocation>
</comment>
<gene>
    <name evidence="11" type="ORF">AYI70_g2784</name>
</gene>
<evidence type="ECO:0000256" key="5">
    <source>
        <dbReference type="ARBA" id="ARBA00022723"/>
    </source>
</evidence>
<name>A0A1R1Y717_9FUNG</name>
<keyword evidence="12" id="KW-1185">Reference proteome</keyword>
<dbReference type="InterPro" id="IPR024080">
    <property type="entry name" value="Neurolysin/TOP_N"/>
</dbReference>
<dbReference type="InterPro" id="IPR001567">
    <property type="entry name" value="Pept_M3A_M3B_dom"/>
</dbReference>
<evidence type="ECO:0000313" key="12">
    <source>
        <dbReference type="Proteomes" id="UP000187283"/>
    </source>
</evidence>
<dbReference type="Proteomes" id="UP000187283">
    <property type="component" value="Unassembled WGS sequence"/>
</dbReference>
<evidence type="ECO:0000259" key="10">
    <source>
        <dbReference type="Pfam" id="PF01432"/>
    </source>
</evidence>
<evidence type="ECO:0000313" key="11">
    <source>
        <dbReference type="EMBL" id="OMJ22604.1"/>
    </source>
</evidence>
<evidence type="ECO:0000256" key="4">
    <source>
        <dbReference type="ARBA" id="ARBA00022670"/>
    </source>
</evidence>
<dbReference type="FunFam" id="1.20.1050.40:FF:000001">
    <property type="entry name" value="Thimet oligopeptidase 1"/>
    <property type="match status" value="1"/>
</dbReference>
<evidence type="ECO:0000256" key="2">
    <source>
        <dbReference type="ARBA" id="ARBA00006040"/>
    </source>
</evidence>
<dbReference type="AlphaFoldDB" id="A0A1R1Y717"/>
<dbReference type="FunFam" id="3.40.390.10:FF:000006">
    <property type="entry name" value="Thimet oligopeptidase 1"/>
    <property type="match status" value="1"/>
</dbReference>
<dbReference type="STRING" id="133412.A0A1R1Y717"/>
<comment type="cofactor">
    <cofactor evidence="9">
        <name>Zn(2+)</name>
        <dbReference type="ChEBI" id="CHEBI:29105"/>
    </cofactor>
    <text evidence="9">Binds 1 zinc ion.</text>
</comment>
<comment type="caution">
    <text evidence="11">The sequence shown here is derived from an EMBL/GenBank/DDBJ whole genome shotgun (WGS) entry which is preliminary data.</text>
</comment>
<keyword evidence="7 9" id="KW-0862">Zinc</keyword>
<dbReference type="OrthoDB" id="534666at2759"/>
<dbReference type="GO" id="GO:0004222">
    <property type="term" value="F:metalloendopeptidase activity"/>
    <property type="evidence" value="ECO:0007669"/>
    <property type="project" value="InterPro"/>
</dbReference>
<dbReference type="Gene3D" id="1.10.1370.10">
    <property type="entry name" value="Neurolysin, domain 3"/>
    <property type="match status" value="1"/>
</dbReference>
<organism evidence="11 12">
    <name type="scientific">Smittium culicis</name>
    <dbReference type="NCBI Taxonomy" id="133412"/>
    <lineage>
        <taxon>Eukaryota</taxon>
        <taxon>Fungi</taxon>
        <taxon>Fungi incertae sedis</taxon>
        <taxon>Zoopagomycota</taxon>
        <taxon>Kickxellomycotina</taxon>
        <taxon>Harpellomycetes</taxon>
        <taxon>Harpellales</taxon>
        <taxon>Legeriomycetaceae</taxon>
        <taxon>Smittium</taxon>
    </lineage>
</organism>
<evidence type="ECO:0000256" key="7">
    <source>
        <dbReference type="ARBA" id="ARBA00022833"/>
    </source>
</evidence>
<reference evidence="11 12" key="1">
    <citation type="submission" date="2017-01" db="EMBL/GenBank/DDBJ databases">
        <authorList>
            <person name="Mah S.A."/>
            <person name="Swanson W.J."/>
            <person name="Moy G.W."/>
            <person name="Vacquier V.D."/>
        </authorList>
    </citation>
    <scope>NUCLEOTIDE SEQUENCE [LARGE SCALE GENOMIC DNA]</scope>
    <source>
        <strain evidence="11 12">GSMNP</strain>
    </source>
</reference>
<dbReference type="GO" id="GO:0005758">
    <property type="term" value="C:mitochondrial intermembrane space"/>
    <property type="evidence" value="ECO:0007669"/>
    <property type="project" value="TreeGrafter"/>
</dbReference>
<dbReference type="PANTHER" id="PTHR11804">
    <property type="entry name" value="PROTEASE M3 THIMET OLIGOPEPTIDASE-RELATED"/>
    <property type="match status" value="1"/>
</dbReference>
<dbReference type="GO" id="GO:0006518">
    <property type="term" value="P:peptide metabolic process"/>
    <property type="evidence" value="ECO:0007669"/>
    <property type="project" value="TreeGrafter"/>
</dbReference>
<evidence type="ECO:0000256" key="9">
    <source>
        <dbReference type="RuleBase" id="RU003435"/>
    </source>
</evidence>
<evidence type="ECO:0000256" key="1">
    <source>
        <dbReference type="ARBA" id="ARBA00004496"/>
    </source>
</evidence>
<accession>A0A1R1Y717</accession>
<dbReference type="InterPro" id="IPR024079">
    <property type="entry name" value="MetalloPept_cat_dom_sf"/>
</dbReference>